<dbReference type="PANTHER" id="PTHR24291">
    <property type="entry name" value="CYTOCHROME P450 FAMILY 4"/>
    <property type="match status" value="1"/>
</dbReference>
<comment type="similarity">
    <text evidence="3">Belongs to the cytochrome P450 family.</text>
</comment>
<evidence type="ECO:0000256" key="5">
    <source>
        <dbReference type="ARBA" id="ARBA00022824"/>
    </source>
</evidence>
<evidence type="ECO:0000256" key="7">
    <source>
        <dbReference type="ARBA" id="ARBA00023033"/>
    </source>
</evidence>
<proteinExistence type="inferred from homology"/>
<dbReference type="GO" id="GO:0005789">
    <property type="term" value="C:endoplasmic reticulum membrane"/>
    <property type="evidence" value="ECO:0007669"/>
    <property type="project" value="UniProtKB-SubCell"/>
</dbReference>
<dbReference type="Proteomes" id="UP000887116">
    <property type="component" value="Unassembled WGS sequence"/>
</dbReference>
<protein>
    <submittedName>
        <fullName evidence="9">Cytochrome P450 4V2</fullName>
    </submittedName>
</protein>
<dbReference type="OrthoDB" id="1470350at2759"/>
<dbReference type="InterPro" id="IPR050196">
    <property type="entry name" value="Cytochrome_P450_Monoox"/>
</dbReference>
<gene>
    <name evidence="9" type="primary">CYP4V2_26</name>
    <name evidence="9" type="ORF">TNCT_21391</name>
</gene>
<evidence type="ECO:0000256" key="3">
    <source>
        <dbReference type="ARBA" id="ARBA00010617"/>
    </source>
</evidence>
<dbReference type="GO" id="GO:0020037">
    <property type="term" value="F:heme binding"/>
    <property type="evidence" value="ECO:0007669"/>
    <property type="project" value="InterPro"/>
</dbReference>
<name>A0A8X6K6H2_TRICU</name>
<keyword evidence="7" id="KW-0503">Monooxygenase</keyword>
<dbReference type="PANTHER" id="PTHR24291:SF189">
    <property type="entry name" value="CYTOCHROME P450 4C3-RELATED"/>
    <property type="match status" value="1"/>
</dbReference>
<accession>A0A8X6K6H2</accession>
<evidence type="ECO:0000256" key="8">
    <source>
        <dbReference type="ARBA" id="ARBA00023136"/>
    </source>
</evidence>
<dbReference type="EMBL" id="BMAO01000069">
    <property type="protein sequence ID" value="GFQ64206.1"/>
    <property type="molecule type" value="Genomic_DNA"/>
</dbReference>
<keyword evidence="5" id="KW-0256">Endoplasmic reticulum</keyword>
<reference evidence="9" key="1">
    <citation type="submission" date="2020-07" db="EMBL/GenBank/DDBJ databases">
        <title>Multicomponent nature underlies the extraordinary mechanical properties of spider dragline silk.</title>
        <authorList>
            <person name="Kono N."/>
            <person name="Nakamura H."/>
            <person name="Mori M."/>
            <person name="Yoshida Y."/>
            <person name="Ohtoshi R."/>
            <person name="Malay A.D."/>
            <person name="Moran D.A.P."/>
            <person name="Tomita M."/>
            <person name="Numata K."/>
            <person name="Arakawa K."/>
        </authorList>
    </citation>
    <scope>NUCLEOTIDE SEQUENCE</scope>
</reference>
<comment type="subcellular location">
    <subcellularLocation>
        <location evidence="2">Endoplasmic reticulum membrane</location>
    </subcellularLocation>
</comment>
<evidence type="ECO:0000256" key="1">
    <source>
        <dbReference type="ARBA" id="ARBA00001971"/>
    </source>
</evidence>
<evidence type="ECO:0000256" key="2">
    <source>
        <dbReference type="ARBA" id="ARBA00004586"/>
    </source>
</evidence>
<dbReference type="GO" id="GO:0005506">
    <property type="term" value="F:iron ion binding"/>
    <property type="evidence" value="ECO:0007669"/>
    <property type="project" value="InterPro"/>
</dbReference>
<dbReference type="Gene3D" id="1.10.630.10">
    <property type="entry name" value="Cytochrome P450"/>
    <property type="match status" value="1"/>
</dbReference>
<evidence type="ECO:0000256" key="4">
    <source>
        <dbReference type="ARBA" id="ARBA00022617"/>
    </source>
</evidence>
<keyword evidence="4" id="KW-0479">Metal-binding</keyword>
<keyword evidence="6" id="KW-0408">Iron</keyword>
<organism evidence="9 10">
    <name type="scientific">Trichonephila clavata</name>
    <name type="common">Joro spider</name>
    <name type="synonym">Nephila clavata</name>
    <dbReference type="NCBI Taxonomy" id="2740835"/>
    <lineage>
        <taxon>Eukaryota</taxon>
        <taxon>Metazoa</taxon>
        <taxon>Ecdysozoa</taxon>
        <taxon>Arthropoda</taxon>
        <taxon>Chelicerata</taxon>
        <taxon>Arachnida</taxon>
        <taxon>Araneae</taxon>
        <taxon>Araneomorphae</taxon>
        <taxon>Entelegynae</taxon>
        <taxon>Araneoidea</taxon>
        <taxon>Nephilidae</taxon>
        <taxon>Trichonephila</taxon>
    </lineage>
</organism>
<dbReference type="Pfam" id="PF00067">
    <property type="entry name" value="p450"/>
    <property type="match status" value="1"/>
</dbReference>
<dbReference type="GO" id="GO:0016705">
    <property type="term" value="F:oxidoreductase activity, acting on paired donors, with incorporation or reduction of molecular oxygen"/>
    <property type="evidence" value="ECO:0007669"/>
    <property type="project" value="InterPro"/>
</dbReference>
<dbReference type="AlphaFoldDB" id="A0A8X6K6H2"/>
<sequence>MFLIIILTLLCGVILILFRYSLWRQRVCKSIPGNELNFFNFLGDLAEILVFEKTNGSYDIHKNLMAVSRRWVERHKGKPLFCLWILYKPIVIFLRADAVKELLKDSKMYDKSSFYEPLDLVFGNGILTSPSEKWKIRRKLLNPCFHHEMLKQYLEVFNANSQLVVKFFKHETEKEFSDVRKPLTRISMDTICETMLGFSIGTLENDNLDFIKAVGRLSSYYREGYGYQQLFLNLARSAFNETKKEYLSKSKKDSKAKRKALIDVILKLHFESEELNEEETVKEIVTFILAINHFHLKFRGLDFNVSIKRILKNLNLIRNGIKVRETGIKIYFQSPQSFDCKINRKLSLSGVAEYFTCFKM</sequence>
<evidence type="ECO:0000313" key="10">
    <source>
        <dbReference type="Proteomes" id="UP000887116"/>
    </source>
</evidence>
<dbReference type="InterPro" id="IPR036396">
    <property type="entry name" value="Cyt_P450_sf"/>
</dbReference>
<keyword evidence="8" id="KW-0472">Membrane</keyword>
<keyword evidence="7" id="KW-0560">Oxidoreductase</keyword>
<dbReference type="InterPro" id="IPR001128">
    <property type="entry name" value="Cyt_P450"/>
</dbReference>
<keyword evidence="4" id="KW-0349">Heme</keyword>
<comment type="cofactor">
    <cofactor evidence="1">
        <name>heme</name>
        <dbReference type="ChEBI" id="CHEBI:30413"/>
    </cofactor>
</comment>
<evidence type="ECO:0000313" key="9">
    <source>
        <dbReference type="EMBL" id="GFQ64206.1"/>
    </source>
</evidence>
<comment type="caution">
    <text evidence="9">The sequence shown here is derived from an EMBL/GenBank/DDBJ whole genome shotgun (WGS) entry which is preliminary data.</text>
</comment>
<keyword evidence="10" id="KW-1185">Reference proteome</keyword>
<dbReference type="SUPFAM" id="SSF48264">
    <property type="entry name" value="Cytochrome P450"/>
    <property type="match status" value="1"/>
</dbReference>
<evidence type="ECO:0000256" key="6">
    <source>
        <dbReference type="ARBA" id="ARBA00023004"/>
    </source>
</evidence>
<dbReference type="GO" id="GO:0004497">
    <property type="term" value="F:monooxygenase activity"/>
    <property type="evidence" value="ECO:0007669"/>
    <property type="project" value="UniProtKB-KW"/>
</dbReference>